<name>A0A917D8Y4_9HYPH</name>
<gene>
    <name evidence="2" type="ORF">GCM10011335_18550</name>
</gene>
<proteinExistence type="predicted"/>
<evidence type="ECO:0000313" key="3">
    <source>
        <dbReference type="Proteomes" id="UP000613160"/>
    </source>
</evidence>
<organism evidence="2 3">
    <name type="scientific">Aureimonas glaciei</name>
    <dbReference type="NCBI Taxonomy" id="1776957"/>
    <lineage>
        <taxon>Bacteria</taxon>
        <taxon>Pseudomonadati</taxon>
        <taxon>Pseudomonadota</taxon>
        <taxon>Alphaproteobacteria</taxon>
        <taxon>Hyphomicrobiales</taxon>
        <taxon>Aurantimonadaceae</taxon>
        <taxon>Aureimonas</taxon>
    </lineage>
</organism>
<evidence type="ECO:0000313" key="2">
    <source>
        <dbReference type="EMBL" id="GGD16081.1"/>
    </source>
</evidence>
<dbReference type="AlphaFoldDB" id="A0A917D8Y4"/>
<sequence length="131" mass="13618">MTTPPDDRSFSELISNGLEQVTALFRSEIQLAKAEMAKKASKAGLAIGLMVCGLAFAIATLVMLLTTIATFLIQAGLGGGVAFLLATVVGGAIAAILAWTGIQKLKSETMVPERTVHQVQMDAQAAKGNQS</sequence>
<feature type="transmembrane region" description="Helical" evidence="1">
    <location>
        <begin position="79"/>
        <end position="100"/>
    </location>
</feature>
<reference evidence="2" key="2">
    <citation type="submission" date="2020-09" db="EMBL/GenBank/DDBJ databases">
        <authorList>
            <person name="Sun Q."/>
            <person name="Zhou Y."/>
        </authorList>
    </citation>
    <scope>NUCLEOTIDE SEQUENCE</scope>
    <source>
        <strain evidence="2">CGMCC 1.15493</strain>
    </source>
</reference>
<dbReference type="EMBL" id="BMJJ01000003">
    <property type="protein sequence ID" value="GGD16081.1"/>
    <property type="molecule type" value="Genomic_DNA"/>
</dbReference>
<keyword evidence="1" id="KW-1133">Transmembrane helix</keyword>
<dbReference type="Proteomes" id="UP000613160">
    <property type="component" value="Unassembled WGS sequence"/>
</dbReference>
<evidence type="ECO:0008006" key="4">
    <source>
        <dbReference type="Google" id="ProtNLM"/>
    </source>
</evidence>
<accession>A0A917D8Y4</accession>
<keyword evidence="1" id="KW-0472">Membrane</keyword>
<dbReference type="Pfam" id="PF07332">
    <property type="entry name" value="Phage_holin_3_6"/>
    <property type="match status" value="1"/>
</dbReference>
<protein>
    <recommendedName>
        <fullName evidence="4">Phage holin family protein</fullName>
    </recommendedName>
</protein>
<dbReference type="RefSeq" id="WP_188850278.1">
    <property type="nucleotide sequence ID" value="NZ_BMJJ01000003.1"/>
</dbReference>
<keyword evidence="3" id="KW-1185">Reference proteome</keyword>
<evidence type="ECO:0000256" key="1">
    <source>
        <dbReference type="SAM" id="Phobius"/>
    </source>
</evidence>
<feature type="transmembrane region" description="Helical" evidence="1">
    <location>
        <begin position="43"/>
        <end position="73"/>
    </location>
</feature>
<keyword evidence="1" id="KW-0812">Transmembrane</keyword>
<comment type="caution">
    <text evidence="2">The sequence shown here is derived from an EMBL/GenBank/DDBJ whole genome shotgun (WGS) entry which is preliminary data.</text>
</comment>
<dbReference type="InterPro" id="IPR009937">
    <property type="entry name" value="Phage_holin_3_6"/>
</dbReference>
<reference evidence="2" key="1">
    <citation type="journal article" date="2014" name="Int. J. Syst. Evol. Microbiol.">
        <title>Complete genome sequence of Corynebacterium casei LMG S-19264T (=DSM 44701T), isolated from a smear-ripened cheese.</title>
        <authorList>
            <consortium name="US DOE Joint Genome Institute (JGI-PGF)"/>
            <person name="Walter F."/>
            <person name="Albersmeier A."/>
            <person name="Kalinowski J."/>
            <person name="Ruckert C."/>
        </authorList>
    </citation>
    <scope>NUCLEOTIDE SEQUENCE</scope>
    <source>
        <strain evidence="2">CGMCC 1.15493</strain>
    </source>
</reference>